<evidence type="ECO:0000313" key="2">
    <source>
        <dbReference type="EMBL" id="QHU03959.1"/>
    </source>
</evidence>
<dbReference type="AlphaFoldDB" id="A0A6C0JEB0"/>
<protein>
    <recommendedName>
        <fullName evidence="1">PH domain-containing protein</fullName>
    </recommendedName>
</protein>
<accession>A0A6C0JEB0</accession>
<reference evidence="2" key="1">
    <citation type="journal article" date="2020" name="Nature">
        <title>Giant virus diversity and host interactions through global metagenomics.</title>
        <authorList>
            <person name="Schulz F."/>
            <person name="Roux S."/>
            <person name="Paez-Espino D."/>
            <person name="Jungbluth S."/>
            <person name="Walsh D.A."/>
            <person name="Denef V.J."/>
            <person name="McMahon K.D."/>
            <person name="Konstantinidis K.T."/>
            <person name="Eloe-Fadrosh E.A."/>
            <person name="Kyrpides N.C."/>
            <person name="Woyke T."/>
        </authorList>
    </citation>
    <scope>NUCLEOTIDE SEQUENCE</scope>
    <source>
        <strain evidence="2">GVMAG-M-3300027708-20</strain>
    </source>
</reference>
<sequence>MIESTNNISEEKNTWIGAFFGAINWISNCIGECVNGIINSCTRKKHDDIVNEEDNFVEEAESGFTF</sequence>
<dbReference type="EMBL" id="MN740389">
    <property type="protein sequence ID" value="QHU03959.1"/>
    <property type="molecule type" value="Genomic_DNA"/>
</dbReference>
<name>A0A6C0JEB0_9ZZZZ</name>
<dbReference type="InterPro" id="IPR001849">
    <property type="entry name" value="PH_domain"/>
</dbReference>
<organism evidence="2">
    <name type="scientific">viral metagenome</name>
    <dbReference type="NCBI Taxonomy" id="1070528"/>
    <lineage>
        <taxon>unclassified sequences</taxon>
        <taxon>metagenomes</taxon>
        <taxon>organismal metagenomes</taxon>
    </lineage>
</organism>
<dbReference type="PROSITE" id="PS50003">
    <property type="entry name" value="PH_DOMAIN"/>
    <property type="match status" value="1"/>
</dbReference>
<evidence type="ECO:0000259" key="1">
    <source>
        <dbReference type="PROSITE" id="PS50003"/>
    </source>
</evidence>
<feature type="domain" description="PH" evidence="1">
    <location>
        <begin position="1"/>
        <end position="24"/>
    </location>
</feature>
<proteinExistence type="predicted"/>